<dbReference type="PANTHER" id="PTHR37299">
    <property type="entry name" value="TRANSCRIPTIONAL REGULATOR-RELATED"/>
    <property type="match status" value="1"/>
</dbReference>
<evidence type="ECO:0000313" key="6">
    <source>
        <dbReference type="EMBL" id="HJC71589.1"/>
    </source>
</evidence>
<comment type="caution">
    <text evidence="6">The sequence shown here is derived from an EMBL/GenBank/DDBJ whole genome shotgun (WGS) entry which is preliminary data.</text>
</comment>
<evidence type="ECO:0000256" key="3">
    <source>
        <dbReference type="PROSITE-ProRule" id="PRU00169"/>
    </source>
</evidence>
<dbReference type="InterPro" id="IPR001789">
    <property type="entry name" value="Sig_transdc_resp-reg_receiver"/>
</dbReference>
<dbReference type="PANTHER" id="PTHR37299:SF1">
    <property type="entry name" value="STAGE 0 SPORULATION PROTEIN A HOMOLOG"/>
    <property type="match status" value="1"/>
</dbReference>
<sequence length="243" mass="28408">MNFLICDDELEFALHLKERLEMLMGNLHQTANIQCVCDENEMKTVEKIPCDIIFLDIDMGEINGLELAKKIRRAQPDVILVFVTHYLAYSLEGYEVKALRYLLKSNLDEKLPECLQAVLAAYQKERRMVRLSSGSEEVDFMPAHITYAETQNRHLLLHLVHDERDTCDVKMTMNALEELLSCRGFLRIHQSFLVNMAHIKMIKSTGVRLTDDTQLPISARNYSKLKQEYLRWRGMKRWNMQSI</sequence>
<reference evidence="6" key="2">
    <citation type="submission" date="2021-04" db="EMBL/GenBank/DDBJ databases">
        <authorList>
            <person name="Gilroy R."/>
        </authorList>
    </citation>
    <scope>NUCLEOTIDE SEQUENCE</scope>
    <source>
        <strain evidence="6">5933</strain>
    </source>
</reference>
<dbReference type="Gene3D" id="3.40.50.2300">
    <property type="match status" value="1"/>
</dbReference>
<dbReference type="Gene3D" id="2.40.50.1020">
    <property type="entry name" value="LytTr DNA-binding domain"/>
    <property type="match status" value="1"/>
</dbReference>
<evidence type="ECO:0000256" key="1">
    <source>
        <dbReference type="ARBA" id="ARBA00018672"/>
    </source>
</evidence>
<feature type="domain" description="Response regulatory" evidence="4">
    <location>
        <begin position="2"/>
        <end position="119"/>
    </location>
</feature>
<protein>
    <recommendedName>
        <fullName evidence="1">Stage 0 sporulation protein A homolog</fullName>
    </recommendedName>
</protein>
<dbReference type="InterPro" id="IPR007492">
    <property type="entry name" value="LytTR_DNA-bd_dom"/>
</dbReference>
<evidence type="ECO:0000256" key="2">
    <source>
        <dbReference type="ARBA" id="ARBA00024867"/>
    </source>
</evidence>
<dbReference type="Pfam" id="PF00072">
    <property type="entry name" value="Response_reg"/>
    <property type="match status" value="1"/>
</dbReference>
<dbReference type="InterPro" id="IPR011006">
    <property type="entry name" value="CheY-like_superfamily"/>
</dbReference>
<keyword evidence="3" id="KW-0597">Phosphoprotein</keyword>
<dbReference type="EMBL" id="DWWA01000013">
    <property type="protein sequence ID" value="HJC71589.1"/>
    <property type="molecule type" value="Genomic_DNA"/>
</dbReference>
<dbReference type="Proteomes" id="UP000823918">
    <property type="component" value="Unassembled WGS sequence"/>
</dbReference>
<dbReference type="AlphaFoldDB" id="A0A9D2TIT4"/>
<evidence type="ECO:0000313" key="7">
    <source>
        <dbReference type="Proteomes" id="UP000823918"/>
    </source>
</evidence>
<feature type="modified residue" description="4-aspartylphosphate" evidence="3">
    <location>
        <position position="56"/>
    </location>
</feature>
<dbReference type="SMART" id="SM00850">
    <property type="entry name" value="LytTR"/>
    <property type="match status" value="1"/>
</dbReference>
<dbReference type="SMART" id="SM00448">
    <property type="entry name" value="REC"/>
    <property type="match status" value="1"/>
</dbReference>
<evidence type="ECO:0000259" key="4">
    <source>
        <dbReference type="PROSITE" id="PS50110"/>
    </source>
</evidence>
<feature type="domain" description="HTH LytTR-type" evidence="5">
    <location>
        <begin position="145"/>
        <end position="231"/>
    </location>
</feature>
<evidence type="ECO:0000259" key="5">
    <source>
        <dbReference type="PROSITE" id="PS50930"/>
    </source>
</evidence>
<organism evidence="6 7">
    <name type="scientific">Candidatus Ruthenibacterium merdavium</name>
    <dbReference type="NCBI Taxonomy" id="2838752"/>
    <lineage>
        <taxon>Bacteria</taxon>
        <taxon>Bacillati</taxon>
        <taxon>Bacillota</taxon>
        <taxon>Clostridia</taxon>
        <taxon>Eubacteriales</taxon>
        <taxon>Oscillospiraceae</taxon>
        <taxon>Ruthenibacterium</taxon>
    </lineage>
</organism>
<proteinExistence type="predicted"/>
<keyword evidence="6" id="KW-0238">DNA-binding</keyword>
<reference evidence="6" key="1">
    <citation type="journal article" date="2021" name="PeerJ">
        <title>Extensive microbial diversity within the chicken gut microbiome revealed by metagenomics and culture.</title>
        <authorList>
            <person name="Gilroy R."/>
            <person name="Ravi A."/>
            <person name="Getino M."/>
            <person name="Pursley I."/>
            <person name="Horton D.L."/>
            <person name="Alikhan N.F."/>
            <person name="Baker D."/>
            <person name="Gharbi K."/>
            <person name="Hall N."/>
            <person name="Watson M."/>
            <person name="Adriaenssens E.M."/>
            <person name="Foster-Nyarko E."/>
            <person name="Jarju S."/>
            <person name="Secka A."/>
            <person name="Antonio M."/>
            <person name="Oren A."/>
            <person name="Chaudhuri R.R."/>
            <person name="La Ragione R."/>
            <person name="Hildebrand F."/>
            <person name="Pallen M.J."/>
        </authorList>
    </citation>
    <scope>NUCLEOTIDE SEQUENCE</scope>
    <source>
        <strain evidence="6">5933</strain>
    </source>
</reference>
<gene>
    <name evidence="6" type="ORF">H9698_02185</name>
</gene>
<dbReference type="PROSITE" id="PS50930">
    <property type="entry name" value="HTH_LYTTR"/>
    <property type="match status" value="1"/>
</dbReference>
<accession>A0A9D2TIT4</accession>
<dbReference type="SUPFAM" id="SSF52172">
    <property type="entry name" value="CheY-like"/>
    <property type="match status" value="1"/>
</dbReference>
<dbReference type="GO" id="GO:0003677">
    <property type="term" value="F:DNA binding"/>
    <property type="evidence" value="ECO:0007669"/>
    <property type="project" value="UniProtKB-KW"/>
</dbReference>
<name>A0A9D2TIT4_9FIRM</name>
<comment type="function">
    <text evidence="2">May play the central regulatory role in sporulation. It may be an element of the effector pathway responsible for the activation of sporulation genes in response to nutritional stress. Spo0A may act in concert with spo0H (a sigma factor) to control the expression of some genes that are critical to the sporulation process.</text>
</comment>
<dbReference type="GO" id="GO:0000156">
    <property type="term" value="F:phosphorelay response regulator activity"/>
    <property type="evidence" value="ECO:0007669"/>
    <property type="project" value="InterPro"/>
</dbReference>
<dbReference type="PROSITE" id="PS50110">
    <property type="entry name" value="RESPONSE_REGULATORY"/>
    <property type="match status" value="1"/>
</dbReference>
<dbReference type="InterPro" id="IPR046947">
    <property type="entry name" value="LytR-like"/>
</dbReference>
<dbReference type="Pfam" id="PF04397">
    <property type="entry name" value="LytTR"/>
    <property type="match status" value="1"/>
</dbReference>